<gene>
    <name evidence="3" type="ORF">ACFSBX_19035</name>
</gene>
<dbReference type="AlphaFoldDB" id="A0ABD6CUM2"/>
<name>A0ABD6CUM2_9EURY</name>
<keyword evidence="4" id="KW-1185">Reference proteome</keyword>
<evidence type="ECO:0000313" key="4">
    <source>
        <dbReference type="Proteomes" id="UP001597085"/>
    </source>
</evidence>
<keyword evidence="2" id="KW-1133">Transmembrane helix</keyword>
<protein>
    <recommendedName>
        <fullName evidence="5">DUF3566 domain-containing protein</fullName>
    </recommendedName>
</protein>
<dbReference type="Proteomes" id="UP001597085">
    <property type="component" value="Unassembled WGS sequence"/>
</dbReference>
<organism evidence="3 4">
    <name type="scientific">Halobellus rarus</name>
    <dbReference type="NCBI Taxonomy" id="1126237"/>
    <lineage>
        <taxon>Archaea</taxon>
        <taxon>Methanobacteriati</taxon>
        <taxon>Methanobacteriota</taxon>
        <taxon>Stenosarchaea group</taxon>
        <taxon>Halobacteria</taxon>
        <taxon>Halobacteriales</taxon>
        <taxon>Haloferacaceae</taxon>
        <taxon>Halobellus</taxon>
    </lineage>
</organism>
<feature type="region of interest" description="Disordered" evidence="1">
    <location>
        <begin position="1"/>
        <end position="24"/>
    </location>
</feature>
<accession>A0ABD6CUM2</accession>
<dbReference type="RefSeq" id="WP_256423028.1">
    <property type="nucleotide sequence ID" value="NZ_JANHDI010000018.1"/>
</dbReference>
<proteinExistence type="predicted"/>
<evidence type="ECO:0000256" key="1">
    <source>
        <dbReference type="SAM" id="MobiDB-lite"/>
    </source>
</evidence>
<sequence length="136" mass="13786">MSSRLVPDSEEVAENNGTDDDDGGGLVASEVRSIVAGMFVGGIIAFVSELAGLGIDIVDTIRSSLTSAGSGIADEAGSLSTTVVEVVIETPLEAAGDLATSTWIFAPISSALVFVLVAAISALIIYGTWRALVVIT</sequence>
<feature type="compositionally biased region" description="Acidic residues" evidence="1">
    <location>
        <begin position="8"/>
        <end position="23"/>
    </location>
</feature>
<evidence type="ECO:0008006" key="5">
    <source>
        <dbReference type="Google" id="ProtNLM"/>
    </source>
</evidence>
<evidence type="ECO:0000313" key="3">
    <source>
        <dbReference type="EMBL" id="MFD1601033.1"/>
    </source>
</evidence>
<feature type="transmembrane region" description="Helical" evidence="2">
    <location>
        <begin position="103"/>
        <end position="126"/>
    </location>
</feature>
<keyword evidence="2" id="KW-0812">Transmembrane</keyword>
<comment type="caution">
    <text evidence="3">The sequence shown here is derived from an EMBL/GenBank/DDBJ whole genome shotgun (WGS) entry which is preliminary data.</text>
</comment>
<reference evidence="3 4" key="1">
    <citation type="journal article" date="2019" name="Int. J. Syst. Evol. Microbiol.">
        <title>The Global Catalogue of Microorganisms (GCM) 10K type strain sequencing project: providing services to taxonomists for standard genome sequencing and annotation.</title>
        <authorList>
            <consortium name="The Broad Institute Genomics Platform"/>
            <consortium name="The Broad Institute Genome Sequencing Center for Infectious Disease"/>
            <person name="Wu L."/>
            <person name="Ma J."/>
        </authorList>
    </citation>
    <scope>NUCLEOTIDE SEQUENCE [LARGE SCALE GENOMIC DNA]</scope>
    <source>
        <strain evidence="3 4">CGMCC 1.12121</strain>
    </source>
</reference>
<evidence type="ECO:0000256" key="2">
    <source>
        <dbReference type="SAM" id="Phobius"/>
    </source>
</evidence>
<keyword evidence="2" id="KW-0472">Membrane</keyword>
<feature type="transmembrane region" description="Helical" evidence="2">
    <location>
        <begin position="34"/>
        <end position="55"/>
    </location>
</feature>
<dbReference type="EMBL" id="JBHUDK010000029">
    <property type="protein sequence ID" value="MFD1601033.1"/>
    <property type="molecule type" value="Genomic_DNA"/>
</dbReference>